<sequence>MKTLIASLLFVTAATGSAFAADMQIPWADNSGGTESNHVAAVGQDLNYQHQQITKSKVEGVWADASGSISADEQALTSQKPPVVADPKLMPHQG</sequence>
<evidence type="ECO:0000313" key="4">
    <source>
        <dbReference type="Proteomes" id="UP000254848"/>
    </source>
</evidence>
<keyword evidence="4" id="KW-1185">Reference proteome</keyword>
<feature type="region of interest" description="Disordered" evidence="1">
    <location>
        <begin position="69"/>
        <end position="94"/>
    </location>
</feature>
<evidence type="ECO:0008006" key="5">
    <source>
        <dbReference type="Google" id="ProtNLM"/>
    </source>
</evidence>
<feature type="chain" id="PRO_5016860772" description="Secreted protein" evidence="2">
    <location>
        <begin position="21"/>
        <end position="94"/>
    </location>
</feature>
<gene>
    <name evidence="3" type="ORF">C8D90_101498</name>
</gene>
<comment type="caution">
    <text evidence="3">The sequence shown here is derived from an EMBL/GenBank/DDBJ whole genome shotgun (WGS) entry which is preliminary data.</text>
</comment>
<evidence type="ECO:0000256" key="1">
    <source>
        <dbReference type="SAM" id="MobiDB-lite"/>
    </source>
</evidence>
<dbReference type="RefSeq" id="WP_115457239.1">
    <property type="nucleotide sequence ID" value="NZ_QRAP01000001.1"/>
</dbReference>
<keyword evidence="2" id="KW-0732">Signal</keyword>
<protein>
    <recommendedName>
        <fullName evidence="5">Secreted protein</fullName>
    </recommendedName>
</protein>
<evidence type="ECO:0000256" key="2">
    <source>
        <dbReference type="SAM" id="SignalP"/>
    </source>
</evidence>
<evidence type="ECO:0000313" key="3">
    <source>
        <dbReference type="EMBL" id="RDK97054.1"/>
    </source>
</evidence>
<accession>A0A370R3P6</accession>
<name>A0A370R3P6_9GAMM</name>
<proteinExistence type="predicted"/>
<organism evidence="3 4">
    <name type="scientific">Enterobacillus tribolii</name>
    <dbReference type="NCBI Taxonomy" id="1487935"/>
    <lineage>
        <taxon>Bacteria</taxon>
        <taxon>Pseudomonadati</taxon>
        <taxon>Pseudomonadota</taxon>
        <taxon>Gammaproteobacteria</taxon>
        <taxon>Enterobacterales</taxon>
        <taxon>Hafniaceae</taxon>
        <taxon>Enterobacillus</taxon>
    </lineage>
</organism>
<dbReference type="AlphaFoldDB" id="A0A370R3P6"/>
<feature type="compositionally biased region" description="Polar residues" evidence="1">
    <location>
        <begin position="69"/>
        <end position="80"/>
    </location>
</feature>
<reference evidence="3 4" key="1">
    <citation type="submission" date="2018-07" db="EMBL/GenBank/DDBJ databases">
        <title>Genomic Encyclopedia of Type Strains, Phase IV (KMG-IV): sequencing the most valuable type-strain genomes for metagenomic binning, comparative biology and taxonomic classification.</title>
        <authorList>
            <person name="Goeker M."/>
        </authorList>
    </citation>
    <scope>NUCLEOTIDE SEQUENCE [LARGE SCALE GENOMIC DNA]</scope>
    <source>
        <strain evidence="3 4">DSM 103736</strain>
    </source>
</reference>
<dbReference type="OrthoDB" id="6579857at2"/>
<dbReference type="EMBL" id="QRAP01000001">
    <property type="protein sequence ID" value="RDK97054.1"/>
    <property type="molecule type" value="Genomic_DNA"/>
</dbReference>
<feature type="signal peptide" evidence="2">
    <location>
        <begin position="1"/>
        <end position="20"/>
    </location>
</feature>
<dbReference type="Proteomes" id="UP000254848">
    <property type="component" value="Unassembled WGS sequence"/>
</dbReference>